<dbReference type="GO" id="GO:0055085">
    <property type="term" value="P:transmembrane transport"/>
    <property type="evidence" value="ECO:0007669"/>
    <property type="project" value="InterPro"/>
</dbReference>
<evidence type="ECO:0000313" key="4">
    <source>
        <dbReference type="EMBL" id="AXA24639.1"/>
    </source>
</evidence>
<accession>A0AAD0L9L6</accession>
<dbReference type="GO" id="GO:0043190">
    <property type="term" value="C:ATP-binding cassette (ABC) transporter complex"/>
    <property type="evidence" value="ECO:0007669"/>
    <property type="project" value="InterPro"/>
</dbReference>
<dbReference type="Gene3D" id="3.40.190.10">
    <property type="entry name" value="Periplasmic binding protein-like II"/>
    <property type="match status" value="2"/>
</dbReference>
<comment type="similarity">
    <text evidence="1">Belongs to the phosphate/phosphite/phosphonate binding protein family.</text>
</comment>
<dbReference type="RefSeq" id="WP_112898030.1">
    <property type="nucleotide sequence ID" value="NZ_CP030750.1"/>
</dbReference>
<dbReference type="PANTHER" id="PTHR35841:SF1">
    <property type="entry name" value="PHOSPHONATES-BINDING PERIPLASMIC PROTEIN"/>
    <property type="match status" value="1"/>
</dbReference>
<dbReference type="CDD" id="cd01071">
    <property type="entry name" value="PBP2_PhnD_like"/>
    <property type="match status" value="1"/>
</dbReference>
<dbReference type="SUPFAM" id="SSF53850">
    <property type="entry name" value="Periplasmic binding protein-like II"/>
    <property type="match status" value="1"/>
</dbReference>
<feature type="signal peptide" evidence="3">
    <location>
        <begin position="1"/>
        <end position="21"/>
    </location>
</feature>
<dbReference type="Proteomes" id="UP000251617">
    <property type="component" value="Chromosome"/>
</dbReference>
<organism evidence="4 5">
    <name type="scientific">Pseudomonas putida</name>
    <name type="common">Arthrobacter siderocapsulatus</name>
    <dbReference type="NCBI Taxonomy" id="303"/>
    <lineage>
        <taxon>Bacteria</taxon>
        <taxon>Pseudomonadati</taxon>
        <taxon>Pseudomonadota</taxon>
        <taxon>Gammaproteobacteria</taxon>
        <taxon>Pseudomonadales</taxon>
        <taxon>Pseudomonadaceae</taxon>
        <taxon>Pseudomonas</taxon>
    </lineage>
</organism>
<dbReference type="EMBL" id="CP030750">
    <property type="protein sequence ID" value="AXA24639.1"/>
    <property type="molecule type" value="Genomic_DNA"/>
</dbReference>
<sequence>MRALKALTLLALMLPAVAARADCAPRSLRLAVIPLKGADAMLRENQPLLQRLSEATGVPVELVVAPSYEGVVDAIVSGGADIARLGPASYVLAHRRDPQVEAFATFTLSAGPYTPAGNHYQALLLTRGPGPADLTALRGKRVALSDPASTSGGLVPSVEFAAQVTTPLQRYFGALVYAGTHDKALQALLEGRVDAAFVASERADAYLASHAIDPARLQVLWRSAPIYYDPYVFRANLCPALKARIRHAMLDDPEALAAFAHSQDASGLVAVSHAEYAALERMMDAALEPR</sequence>
<gene>
    <name evidence="4" type="ORF">C1S65_11155</name>
</gene>
<dbReference type="Pfam" id="PF12974">
    <property type="entry name" value="Phosphonate-bd"/>
    <property type="match status" value="1"/>
</dbReference>
<dbReference type="InterPro" id="IPR005770">
    <property type="entry name" value="PhnD"/>
</dbReference>
<protein>
    <submittedName>
        <fullName evidence="4">Phosphate/phosphite/phosphonate ABC transporter substrate-binding protein</fullName>
    </submittedName>
</protein>
<reference evidence="4 5" key="1">
    <citation type="submission" date="2018-06" db="EMBL/GenBank/DDBJ databases">
        <title>The genome of Pseudomonas putida NX-1, a lignin degrader.</title>
        <authorList>
            <person name="Xu Z."/>
        </authorList>
    </citation>
    <scope>NUCLEOTIDE SEQUENCE [LARGE SCALE GENOMIC DNA]</scope>
    <source>
        <strain evidence="4 5">NX-1</strain>
    </source>
</reference>
<dbReference type="PANTHER" id="PTHR35841">
    <property type="entry name" value="PHOSPHONATES-BINDING PERIPLASMIC PROTEIN"/>
    <property type="match status" value="1"/>
</dbReference>
<dbReference type="NCBIfam" id="TIGR01098">
    <property type="entry name" value="3A0109s03R"/>
    <property type="match status" value="1"/>
</dbReference>
<evidence type="ECO:0000256" key="1">
    <source>
        <dbReference type="ARBA" id="ARBA00007162"/>
    </source>
</evidence>
<dbReference type="AlphaFoldDB" id="A0AAD0L9L6"/>
<evidence type="ECO:0000256" key="3">
    <source>
        <dbReference type="SAM" id="SignalP"/>
    </source>
</evidence>
<name>A0AAD0L9L6_PSEPU</name>
<keyword evidence="2 3" id="KW-0732">Signal</keyword>
<evidence type="ECO:0000256" key="2">
    <source>
        <dbReference type="ARBA" id="ARBA00022729"/>
    </source>
</evidence>
<feature type="chain" id="PRO_5042156605" evidence="3">
    <location>
        <begin position="22"/>
        <end position="290"/>
    </location>
</feature>
<evidence type="ECO:0000313" key="5">
    <source>
        <dbReference type="Proteomes" id="UP000251617"/>
    </source>
</evidence>
<proteinExistence type="inferred from homology"/>